<accession>A0A533Q6J9</accession>
<sequence length="41" mass="4808">MRNRLWSSMKELEKALMNALSAISCNKEIIQPLVGFHWTIF</sequence>
<dbReference type="EMBL" id="SULG01000118">
    <property type="protein sequence ID" value="TLD40233.1"/>
    <property type="molecule type" value="Genomic_DNA"/>
</dbReference>
<dbReference type="AlphaFoldDB" id="A0A533Q6J9"/>
<reference evidence="1 2" key="1">
    <citation type="submission" date="2019-04" db="EMBL/GenBank/DDBJ databases">
        <title>Genome of a novel bacterium Candidatus Jettenia ecosi reconstructed from metagenome of an anammox bioreactor.</title>
        <authorList>
            <person name="Mardanov A.V."/>
            <person name="Beletsky A.V."/>
            <person name="Ravin N.V."/>
            <person name="Botchkova E.A."/>
            <person name="Litti Y.V."/>
            <person name="Nozhevnikova A.N."/>
        </authorList>
    </citation>
    <scope>NUCLEOTIDE SEQUENCE [LARGE SCALE GENOMIC DNA]</scope>
    <source>
        <strain evidence="1">J2</strain>
    </source>
</reference>
<dbReference type="Proteomes" id="UP000319783">
    <property type="component" value="Unassembled WGS sequence"/>
</dbReference>
<gene>
    <name evidence="1" type="ORF">JETT_3511</name>
</gene>
<protein>
    <submittedName>
        <fullName evidence="1">Uncharacterized protein</fullName>
    </submittedName>
</protein>
<evidence type="ECO:0000313" key="1">
    <source>
        <dbReference type="EMBL" id="TLD40233.1"/>
    </source>
</evidence>
<proteinExistence type="predicted"/>
<evidence type="ECO:0000313" key="2">
    <source>
        <dbReference type="Proteomes" id="UP000319783"/>
    </source>
</evidence>
<comment type="caution">
    <text evidence="1">The sequence shown here is derived from an EMBL/GenBank/DDBJ whole genome shotgun (WGS) entry which is preliminary data.</text>
</comment>
<dbReference type="PROSITE" id="PS51257">
    <property type="entry name" value="PROKAR_LIPOPROTEIN"/>
    <property type="match status" value="1"/>
</dbReference>
<name>A0A533Q6J9_9BACT</name>
<organism evidence="1 2">
    <name type="scientific">Candidatus Jettenia ecosi</name>
    <dbReference type="NCBI Taxonomy" id="2494326"/>
    <lineage>
        <taxon>Bacteria</taxon>
        <taxon>Pseudomonadati</taxon>
        <taxon>Planctomycetota</taxon>
        <taxon>Candidatus Brocadiia</taxon>
        <taxon>Candidatus Brocadiales</taxon>
        <taxon>Candidatus Brocadiaceae</taxon>
        <taxon>Candidatus Jettenia</taxon>
    </lineage>
</organism>